<dbReference type="AlphaFoldDB" id="S7W7W0"/>
<evidence type="ECO:0000313" key="2">
    <source>
        <dbReference type="EMBL" id="EPR78955.1"/>
    </source>
</evidence>
<dbReference type="EMBL" id="ATCN01000469">
    <property type="protein sequence ID" value="EPR78955.1"/>
    <property type="molecule type" value="Genomic_DNA"/>
</dbReference>
<feature type="transmembrane region" description="Helical" evidence="1">
    <location>
        <begin position="68"/>
        <end position="88"/>
    </location>
</feature>
<evidence type="ECO:0000256" key="1">
    <source>
        <dbReference type="SAM" id="Phobius"/>
    </source>
</evidence>
<name>S7W7W0_SPRLO</name>
<feature type="transmembrane region" description="Helical" evidence="1">
    <location>
        <begin position="222"/>
        <end position="243"/>
    </location>
</feature>
<feature type="transmembrane region" description="Helical" evidence="1">
    <location>
        <begin position="296"/>
        <end position="315"/>
    </location>
</feature>
<organism evidence="2 3">
    <name type="scientific">Spraguea lophii (strain 42_110)</name>
    <name type="common">Microsporidian parasite</name>
    <dbReference type="NCBI Taxonomy" id="1358809"/>
    <lineage>
        <taxon>Eukaryota</taxon>
        <taxon>Fungi</taxon>
        <taxon>Fungi incertae sedis</taxon>
        <taxon>Microsporidia</taxon>
        <taxon>Spragueidae</taxon>
        <taxon>Spraguea</taxon>
    </lineage>
</organism>
<dbReference type="VEuPathDB" id="MicrosporidiaDB:SLOPH_959"/>
<keyword evidence="1" id="KW-1133">Transmembrane helix</keyword>
<evidence type="ECO:0000313" key="3">
    <source>
        <dbReference type="Proteomes" id="UP000014978"/>
    </source>
</evidence>
<accession>S7W7W0</accession>
<feature type="transmembrane region" description="Helical" evidence="1">
    <location>
        <begin position="255"/>
        <end position="276"/>
    </location>
</feature>
<feature type="transmembrane region" description="Helical" evidence="1">
    <location>
        <begin position="150"/>
        <end position="171"/>
    </location>
</feature>
<proteinExistence type="predicted"/>
<feature type="transmembrane region" description="Helical" evidence="1">
    <location>
        <begin position="94"/>
        <end position="111"/>
    </location>
</feature>
<gene>
    <name evidence="2" type="ORF">SLOPH_959</name>
</gene>
<comment type="caution">
    <text evidence="2">The sequence shown here is derived from an EMBL/GenBank/DDBJ whole genome shotgun (WGS) entry which is preliminary data.</text>
</comment>
<protein>
    <submittedName>
        <fullName evidence="2">Uncharacterized protein</fullName>
    </submittedName>
</protein>
<feature type="transmembrane region" description="Helical" evidence="1">
    <location>
        <begin position="7"/>
        <end position="30"/>
    </location>
</feature>
<reference evidence="3" key="1">
    <citation type="journal article" date="2013" name="PLoS Genet.">
        <title>The genome of Spraguea lophii and the basis of host-microsporidian interactions.</title>
        <authorList>
            <person name="Campbell S.E."/>
            <person name="Williams T.A."/>
            <person name="Yousuf A."/>
            <person name="Soanes D.M."/>
            <person name="Paszkiewicz K.H."/>
            <person name="Williams B.A.P."/>
        </authorList>
    </citation>
    <scope>NUCLEOTIDE SEQUENCE [LARGE SCALE GENOMIC DNA]</scope>
    <source>
        <strain evidence="3">42_110</strain>
    </source>
</reference>
<keyword evidence="1" id="KW-0812">Transmembrane</keyword>
<sequence length="346" mass="40068">MVVYENLIKGFCGQGISICFAAYLYLSGYIDNNCWLFTKLCTFFILLIIANSIIIVVRGAKKGGTTPFLKIFIVSLTEVLINAFMLLAIDRASLYYVVAISQLGFPISVVYKKYIRKEKEDITLYKLLAFIFIIVFCFFISYFSYGNLKITFLATLFVLLSNITITIDLYLQFQILQNYDVNYYSVVMAAFAIPITLVVSFIVDKKNAQMPIELFKYYTKHWMPIIGFGAALTLVYAVSPFFIKKYSPISFQASLLSNNCYIGLCFILVSMDKTYFKRLIKSGAFFTKDSFKRFDKIFYILLYLICLGSSFYLTYSTEHRIKKIEKEQIEKIEEEQKKDLKIEVKE</sequence>
<feature type="transmembrane region" description="Helical" evidence="1">
    <location>
        <begin position="183"/>
        <end position="202"/>
    </location>
</feature>
<dbReference type="HOGENOM" id="CLU_947223_0_0_1"/>
<keyword evidence="1" id="KW-0472">Membrane</keyword>
<dbReference type="InParanoid" id="S7W7W0"/>
<feature type="transmembrane region" description="Helical" evidence="1">
    <location>
        <begin position="123"/>
        <end position="144"/>
    </location>
</feature>
<feature type="transmembrane region" description="Helical" evidence="1">
    <location>
        <begin position="36"/>
        <end position="56"/>
    </location>
</feature>
<dbReference type="Proteomes" id="UP000014978">
    <property type="component" value="Unassembled WGS sequence"/>
</dbReference>
<keyword evidence="3" id="KW-1185">Reference proteome</keyword>